<proteinExistence type="predicted"/>
<dbReference type="Pfam" id="PF13795">
    <property type="entry name" value="HupE_UreJ_2"/>
    <property type="match status" value="1"/>
</dbReference>
<protein>
    <recommendedName>
        <fullName evidence="5">HupE/UreJ family protein</fullName>
    </recommendedName>
</protein>
<reference evidence="3 4" key="1">
    <citation type="submission" date="2024-02" db="EMBL/GenBank/DDBJ databases">
        <title>Rubritalea halochordaticola NBRC 107102.</title>
        <authorList>
            <person name="Ichikawa N."/>
            <person name="Katano-Makiyama Y."/>
            <person name="Hidaka K."/>
        </authorList>
    </citation>
    <scope>NUCLEOTIDE SEQUENCE [LARGE SCALE GENOMIC DNA]</scope>
    <source>
        <strain evidence="3 4">NBRC 107102</strain>
    </source>
</reference>
<accession>A0ABP9V8L7</accession>
<keyword evidence="2" id="KW-0732">Signal</keyword>
<dbReference type="RefSeq" id="WP_346189551.1">
    <property type="nucleotide sequence ID" value="NZ_BAABRL010000011.1"/>
</dbReference>
<evidence type="ECO:0000256" key="2">
    <source>
        <dbReference type="SAM" id="SignalP"/>
    </source>
</evidence>
<feature type="transmembrane region" description="Helical" evidence="1">
    <location>
        <begin position="209"/>
        <end position="226"/>
    </location>
</feature>
<evidence type="ECO:0000313" key="4">
    <source>
        <dbReference type="Proteomes" id="UP001424741"/>
    </source>
</evidence>
<keyword evidence="1" id="KW-0472">Membrane</keyword>
<evidence type="ECO:0000256" key="1">
    <source>
        <dbReference type="SAM" id="Phobius"/>
    </source>
</evidence>
<dbReference type="EMBL" id="BAABRL010000011">
    <property type="protein sequence ID" value="GAA5496972.1"/>
    <property type="molecule type" value="Genomic_DNA"/>
</dbReference>
<feature type="transmembrane region" description="Helical" evidence="1">
    <location>
        <begin position="258"/>
        <end position="276"/>
    </location>
</feature>
<feature type="transmembrane region" description="Helical" evidence="1">
    <location>
        <begin position="351"/>
        <end position="372"/>
    </location>
</feature>
<comment type="caution">
    <text evidence="3">The sequence shown here is derived from an EMBL/GenBank/DDBJ whole genome shotgun (WGS) entry which is preliminary data.</text>
</comment>
<evidence type="ECO:0000313" key="3">
    <source>
        <dbReference type="EMBL" id="GAA5496972.1"/>
    </source>
</evidence>
<sequence length="377" mass="42350">MRRLTLYFLLSLLCLLRAQAHVVEQMFADFNASDGSYQLTIRFDAGISLPDMRADKEALQPKFSWLQERSPEELARIKAETESFLHEYLQFSWDSIDSENQPLNFELSFPAWQHTPPKFEERFTDTGFAYFDVICHGKTPDNSGTLSLKISEGDYPDLAIGFPNQHILTIYPGKGEKLMEQQGKVREPDQADSFLSFLDYGYRHVIPEGWDHVLFILALACLSFAWKPLLTQSLVFTLAHTITLGLAVSGIIPPFSENATTLIEIFIAGTIAYVAIENLISKQVKTHRLTMIFLFGLIHGLGFASVLGDKIRAAGDITLPLLATNLGVELGQLSVIGITLACLFWAKQKSYFPIILKSISSVIALTGIYWVFDRIPF</sequence>
<keyword evidence="1" id="KW-1133">Transmembrane helix</keyword>
<feature type="chain" id="PRO_5045199307" description="HupE/UreJ family protein" evidence="2">
    <location>
        <begin position="21"/>
        <end position="377"/>
    </location>
</feature>
<gene>
    <name evidence="3" type="ORF">Rhal01_03160</name>
</gene>
<feature type="signal peptide" evidence="2">
    <location>
        <begin position="1"/>
        <end position="20"/>
    </location>
</feature>
<dbReference type="Proteomes" id="UP001424741">
    <property type="component" value="Unassembled WGS sequence"/>
</dbReference>
<organism evidence="3 4">
    <name type="scientific">Rubritalea halochordaticola</name>
    <dbReference type="NCBI Taxonomy" id="714537"/>
    <lineage>
        <taxon>Bacteria</taxon>
        <taxon>Pseudomonadati</taxon>
        <taxon>Verrucomicrobiota</taxon>
        <taxon>Verrucomicrobiia</taxon>
        <taxon>Verrucomicrobiales</taxon>
        <taxon>Rubritaleaceae</taxon>
        <taxon>Rubritalea</taxon>
    </lineage>
</organism>
<dbReference type="InterPro" id="IPR032809">
    <property type="entry name" value="Put_HupE_UreJ"/>
</dbReference>
<feature type="transmembrane region" description="Helical" evidence="1">
    <location>
        <begin position="319"/>
        <end position="344"/>
    </location>
</feature>
<evidence type="ECO:0008006" key="5">
    <source>
        <dbReference type="Google" id="ProtNLM"/>
    </source>
</evidence>
<feature type="transmembrane region" description="Helical" evidence="1">
    <location>
        <begin position="233"/>
        <end position="252"/>
    </location>
</feature>
<name>A0ABP9V8L7_9BACT</name>
<keyword evidence="4" id="KW-1185">Reference proteome</keyword>
<keyword evidence="1" id="KW-0812">Transmembrane</keyword>
<feature type="transmembrane region" description="Helical" evidence="1">
    <location>
        <begin position="288"/>
        <end position="307"/>
    </location>
</feature>